<dbReference type="EMBL" id="JABWDY010005706">
    <property type="protein sequence ID" value="KAF5204222.1"/>
    <property type="molecule type" value="Genomic_DNA"/>
</dbReference>
<feature type="signal peptide" evidence="1">
    <location>
        <begin position="1"/>
        <end position="28"/>
    </location>
</feature>
<reference evidence="2 3" key="1">
    <citation type="submission" date="2020-06" db="EMBL/GenBank/DDBJ databases">
        <title>Transcriptomic and genomic resources for Thalictrum thalictroides and T. hernandezii: Facilitating candidate gene discovery in an emerging model plant lineage.</title>
        <authorList>
            <person name="Arias T."/>
            <person name="Riano-Pachon D.M."/>
            <person name="Di Stilio V.S."/>
        </authorList>
    </citation>
    <scope>NUCLEOTIDE SEQUENCE [LARGE SCALE GENOMIC DNA]</scope>
    <source>
        <strain evidence="3">cv. WT478/WT964</strain>
        <tissue evidence="2">Leaves</tissue>
    </source>
</reference>
<sequence length="239" mass="28719">MVVDCGEVLWISMIISRMVLCASQTCNGGRVYRRTYEWEEEQEEQLMAALARVQLDDGDDTWRWSWDKHGCFSVKSFYKELVNRARVQQNVSVQRFPFKVVWGVDILSKVQFFCMDISPWESPYCRQSVSQRNYGESMFPALFTVSSIEEWLLQWPVVTNHEWGSLVWKYLPYATLWTLWKTRNNKTFRNTEIGVERICREIKFTIWYWCSSWKRRKKYKYQDLEDNWTGVIRGLIGYV</sequence>
<gene>
    <name evidence="2" type="ORF">FRX31_006192</name>
</gene>
<keyword evidence="3" id="KW-1185">Reference proteome</keyword>
<dbReference type="OrthoDB" id="685164at2759"/>
<comment type="caution">
    <text evidence="2">The sequence shown here is derived from an EMBL/GenBank/DDBJ whole genome shotgun (WGS) entry which is preliminary data.</text>
</comment>
<protein>
    <submittedName>
        <fullName evidence="2">Uncharacterized protein</fullName>
    </submittedName>
</protein>
<feature type="chain" id="PRO_5029665431" evidence="1">
    <location>
        <begin position="29"/>
        <end position="239"/>
    </location>
</feature>
<evidence type="ECO:0000256" key="1">
    <source>
        <dbReference type="SAM" id="SignalP"/>
    </source>
</evidence>
<dbReference type="Proteomes" id="UP000554482">
    <property type="component" value="Unassembled WGS sequence"/>
</dbReference>
<evidence type="ECO:0000313" key="2">
    <source>
        <dbReference type="EMBL" id="KAF5204222.1"/>
    </source>
</evidence>
<dbReference type="AlphaFoldDB" id="A0A7J6X782"/>
<accession>A0A7J6X782</accession>
<organism evidence="2 3">
    <name type="scientific">Thalictrum thalictroides</name>
    <name type="common">Rue-anemone</name>
    <name type="synonym">Anemone thalictroides</name>
    <dbReference type="NCBI Taxonomy" id="46969"/>
    <lineage>
        <taxon>Eukaryota</taxon>
        <taxon>Viridiplantae</taxon>
        <taxon>Streptophyta</taxon>
        <taxon>Embryophyta</taxon>
        <taxon>Tracheophyta</taxon>
        <taxon>Spermatophyta</taxon>
        <taxon>Magnoliopsida</taxon>
        <taxon>Ranunculales</taxon>
        <taxon>Ranunculaceae</taxon>
        <taxon>Thalictroideae</taxon>
        <taxon>Thalictrum</taxon>
    </lineage>
</organism>
<proteinExistence type="predicted"/>
<keyword evidence="1" id="KW-0732">Signal</keyword>
<name>A0A7J6X782_THATH</name>
<evidence type="ECO:0000313" key="3">
    <source>
        <dbReference type="Proteomes" id="UP000554482"/>
    </source>
</evidence>